<evidence type="ECO:0000313" key="5">
    <source>
        <dbReference type="EMBL" id="AHF74741.1"/>
    </source>
</evidence>
<dbReference type="PANTHER" id="PTHR43537">
    <property type="entry name" value="TRANSCRIPTIONAL REGULATOR, GNTR FAMILY"/>
    <property type="match status" value="1"/>
</dbReference>
<accession>W0HLG4</accession>
<dbReference type="GO" id="GO:0003677">
    <property type="term" value="F:DNA binding"/>
    <property type="evidence" value="ECO:0007669"/>
    <property type="project" value="UniProtKB-KW"/>
</dbReference>
<keyword evidence="2" id="KW-0238">DNA-binding</keyword>
<dbReference type="InterPro" id="IPR011711">
    <property type="entry name" value="GntR_C"/>
</dbReference>
<dbReference type="SUPFAM" id="SSF48008">
    <property type="entry name" value="GntR ligand-binding domain-like"/>
    <property type="match status" value="1"/>
</dbReference>
<dbReference type="HOGENOM" id="CLU_017584_5_5_6"/>
<keyword evidence="1" id="KW-0805">Transcription regulation</keyword>
<evidence type="ECO:0000256" key="1">
    <source>
        <dbReference type="ARBA" id="ARBA00023015"/>
    </source>
</evidence>
<organism evidence="5 6">
    <name type="scientific">Candidatus Sodalis pierantonii str. SOPE</name>
    <dbReference type="NCBI Taxonomy" id="2342"/>
    <lineage>
        <taxon>Bacteria</taxon>
        <taxon>Pseudomonadati</taxon>
        <taxon>Pseudomonadota</taxon>
        <taxon>Gammaproteobacteria</taxon>
        <taxon>Enterobacterales</taxon>
        <taxon>Bruguierivoracaceae</taxon>
        <taxon>Sodalis</taxon>
    </lineage>
</organism>
<evidence type="ECO:0000313" key="6">
    <source>
        <dbReference type="Proteomes" id="UP000019025"/>
    </source>
</evidence>
<feature type="domain" description="HTH gntR-type" evidence="4">
    <location>
        <begin position="1"/>
        <end position="66"/>
    </location>
</feature>
<dbReference type="Pfam" id="PF00392">
    <property type="entry name" value="GntR"/>
    <property type="match status" value="1"/>
</dbReference>
<evidence type="ECO:0000256" key="3">
    <source>
        <dbReference type="ARBA" id="ARBA00023163"/>
    </source>
</evidence>
<dbReference type="EMBL" id="CP006568">
    <property type="protein sequence ID" value="AHF74741.1"/>
    <property type="molecule type" value="Genomic_DNA"/>
</dbReference>
<proteinExistence type="predicted"/>
<dbReference type="eggNOG" id="COG1802">
    <property type="taxonomic scope" value="Bacteria"/>
</dbReference>
<reference evidence="5 6" key="1">
    <citation type="journal article" date="2014" name="Genome Biol. Evol.">
        <title>Genome degeneration and adaptation in a nascent stage of symbiosis.</title>
        <authorList>
            <person name="Oakeson K.F."/>
            <person name="Gil R."/>
            <person name="Clayton A.L."/>
            <person name="Dunn D.M."/>
            <person name="von Niederhausern A.C."/>
            <person name="Hamil C."/>
            <person name="Aoyagi A."/>
            <person name="Duval B."/>
            <person name="Baca A."/>
            <person name="Silva F.J."/>
            <person name="Vallier A."/>
            <person name="Jackson D.G."/>
            <person name="Latorre A."/>
            <person name="Weiss R.B."/>
            <person name="Heddi A."/>
            <person name="Moya A."/>
            <person name="Dale C."/>
        </authorList>
    </citation>
    <scope>NUCLEOTIDE SEQUENCE [LARGE SCALE GENOMIC DNA]</scope>
    <source>
        <strain evidence="6">none</strain>
    </source>
</reference>
<dbReference type="PANTHER" id="PTHR43537:SF5">
    <property type="entry name" value="UXU OPERON TRANSCRIPTIONAL REGULATOR"/>
    <property type="match status" value="1"/>
</dbReference>
<gene>
    <name evidence="5" type="ORF">SOPEG_3426</name>
</gene>
<dbReference type="InterPro" id="IPR036388">
    <property type="entry name" value="WH-like_DNA-bd_sf"/>
</dbReference>
<keyword evidence="6" id="KW-1185">Reference proteome</keyword>
<dbReference type="SUPFAM" id="SSF46785">
    <property type="entry name" value="Winged helix' DNA-binding domain"/>
    <property type="match status" value="1"/>
</dbReference>
<evidence type="ECO:0000256" key="2">
    <source>
        <dbReference type="ARBA" id="ARBA00023125"/>
    </source>
</evidence>
<dbReference type="Proteomes" id="UP000019025">
    <property type="component" value="Chromosome"/>
</dbReference>
<dbReference type="PATRIC" id="fig|2342.5.peg.3741"/>
<dbReference type="PROSITE" id="PS50949">
    <property type="entry name" value="HTH_GNTR"/>
    <property type="match status" value="1"/>
</dbReference>
<evidence type="ECO:0000259" key="4">
    <source>
        <dbReference type="PROSITE" id="PS50949"/>
    </source>
</evidence>
<dbReference type="Pfam" id="PF07729">
    <property type="entry name" value="FCD"/>
    <property type="match status" value="1"/>
</dbReference>
<keyword evidence="3" id="KW-0804">Transcription</keyword>
<dbReference type="InterPro" id="IPR000524">
    <property type="entry name" value="Tscrpt_reg_HTH_GntR"/>
</dbReference>
<dbReference type="SMART" id="SM00895">
    <property type="entry name" value="FCD"/>
    <property type="match status" value="1"/>
</dbReference>
<dbReference type="SMART" id="SM00345">
    <property type="entry name" value="HTH_GNTR"/>
    <property type="match status" value="1"/>
</dbReference>
<dbReference type="InterPro" id="IPR008920">
    <property type="entry name" value="TF_FadR/GntR_C"/>
</dbReference>
<dbReference type="Gene3D" id="1.10.10.10">
    <property type="entry name" value="Winged helix-like DNA-binding domain superfamily/Winged helix DNA-binding domain"/>
    <property type="match status" value="1"/>
</dbReference>
<dbReference type="STRING" id="2342.SOPEG_3426"/>
<dbReference type="Gene3D" id="1.20.120.530">
    <property type="entry name" value="GntR ligand-binding domain-like"/>
    <property type="match status" value="1"/>
</dbReference>
<protein>
    <submittedName>
        <fullName evidence="5">Transcriptional regulator GntR family</fullName>
    </submittedName>
</protein>
<sequence>MIDKVTELILHDIQIGLLAPGAWLKQIDLEQRYRCGRPEVRRALDRLAQKRLVAHVPNRGYHVYRPDGRQEGEVAEIRILLETGVAGRIVTAATATDIALLERLAAEFVRLMADGTTLELYEANLAFHHHLLSLCGTQELVALVAEIRQRTSATPVHQWTTRARIEQSAREHDEMIDAVRQADGERLRTVMTRHIRQQDR</sequence>
<dbReference type="GO" id="GO:0003700">
    <property type="term" value="F:DNA-binding transcription factor activity"/>
    <property type="evidence" value="ECO:0007669"/>
    <property type="project" value="InterPro"/>
</dbReference>
<dbReference type="RefSeq" id="WP_236851836.1">
    <property type="nucleotide sequence ID" value="NZ_CP006568.1"/>
</dbReference>
<dbReference type="KEGG" id="pes:SOPEG_3426"/>
<name>W0HLG4_9GAMM</name>
<dbReference type="InterPro" id="IPR036390">
    <property type="entry name" value="WH_DNA-bd_sf"/>
</dbReference>
<dbReference type="AlphaFoldDB" id="W0HLG4"/>